<dbReference type="Proteomes" id="UP001231109">
    <property type="component" value="Unassembled WGS sequence"/>
</dbReference>
<dbReference type="PROSITE" id="PS51257">
    <property type="entry name" value="PROKAR_LIPOPROTEIN"/>
    <property type="match status" value="1"/>
</dbReference>
<name>A0ABT9HXD6_9GAMM</name>
<dbReference type="InterPro" id="IPR027385">
    <property type="entry name" value="Beta-barrel_OMP"/>
</dbReference>
<keyword evidence="1 2" id="KW-0732">Signal</keyword>
<dbReference type="Gene3D" id="2.40.160.20">
    <property type="match status" value="1"/>
</dbReference>
<proteinExistence type="predicted"/>
<feature type="domain" description="Outer membrane protein beta-barrel" evidence="3">
    <location>
        <begin position="7"/>
        <end position="229"/>
    </location>
</feature>
<evidence type="ECO:0000313" key="4">
    <source>
        <dbReference type="EMBL" id="MDP5135788.1"/>
    </source>
</evidence>
<dbReference type="RefSeq" id="WP_305974926.1">
    <property type="nucleotide sequence ID" value="NZ_JAPJDZ010000013.1"/>
</dbReference>
<feature type="chain" id="PRO_5045959562" evidence="2">
    <location>
        <begin position="21"/>
        <end position="229"/>
    </location>
</feature>
<sequence length="229" mass="25463">MLFKNVALLSTLLACGAVYAENTPSYQYVEGSVERISQSGEDSFSETGFGVKTAWQFSENWFIGAKWDRFSSDESESESFDNERFNYTTELTLDRYYLGAGYIIPVSDVSNISVAAYLGSYRISAKTTVSAFIDDQQILSESYSGNSTENSVKLETLLRSNISEQLEVSAKVFYEYLNMSQLDNKSQYGIGVGAQYHLGTNLALTADATYGKVLDENTTQLGLGLRYNF</sequence>
<dbReference type="InterPro" id="IPR011250">
    <property type="entry name" value="OMP/PagP_B-barrel"/>
</dbReference>
<gene>
    <name evidence="4" type="ORF">ORJ04_07485</name>
</gene>
<comment type="caution">
    <text evidence="4">The sequence shown here is derived from an EMBL/GenBank/DDBJ whole genome shotgun (WGS) entry which is preliminary data.</text>
</comment>
<keyword evidence="5" id="KW-1185">Reference proteome</keyword>
<dbReference type="Pfam" id="PF13505">
    <property type="entry name" value="OMP_b-brl"/>
    <property type="match status" value="1"/>
</dbReference>
<feature type="signal peptide" evidence="2">
    <location>
        <begin position="1"/>
        <end position="20"/>
    </location>
</feature>
<evidence type="ECO:0000256" key="2">
    <source>
        <dbReference type="SAM" id="SignalP"/>
    </source>
</evidence>
<evidence type="ECO:0000313" key="5">
    <source>
        <dbReference type="Proteomes" id="UP001231109"/>
    </source>
</evidence>
<dbReference type="EMBL" id="JAPJDZ010000013">
    <property type="protein sequence ID" value="MDP5135788.1"/>
    <property type="molecule type" value="Genomic_DNA"/>
</dbReference>
<organism evidence="4 5">
    <name type="scientific">Rheinheimera baltica</name>
    <dbReference type="NCBI Taxonomy" id="67576"/>
    <lineage>
        <taxon>Bacteria</taxon>
        <taxon>Pseudomonadati</taxon>
        <taxon>Pseudomonadota</taxon>
        <taxon>Gammaproteobacteria</taxon>
        <taxon>Chromatiales</taxon>
        <taxon>Chromatiaceae</taxon>
        <taxon>Rheinheimera</taxon>
    </lineage>
</organism>
<evidence type="ECO:0000259" key="3">
    <source>
        <dbReference type="Pfam" id="PF13505"/>
    </source>
</evidence>
<reference evidence="4 5" key="1">
    <citation type="submission" date="2022-11" db="EMBL/GenBank/DDBJ databases">
        <title>Viruses from the air-sea interface of a natural surface slick.</title>
        <authorList>
            <person name="Rahlff J."/>
            <person name="Holmfeldt K."/>
        </authorList>
    </citation>
    <scope>NUCLEOTIDE SEQUENCE [LARGE SCALE GENOMIC DNA]</scope>
    <source>
        <strain evidence="4 5">SMS4</strain>
    </source>
</reference>
<accession>A0ABT9HXD6</accession>
<protein>
    <submittedName>
        <fullName evidence="4">Outer membrane beta-barrel protein</fullName>
    </submittedName>
</protein>
<evidence type="ECO:0000256" key="1">
    <source>
        <dbReference type="ARBA" id="ARBA00022729"/>
    </source>
</evidence>
<dbReference type="SUPFAM" id="SSF56925">
    <property type="entry name" value="OMPA-like"/>
    <property type="match status" value="1"/>
</dbReference>